<dbReference type="Pfam" id="PF00126">
    <property type="entry name" value="HTH_1"/>
    <property type="match status" value="1"/>
</dbReference>
<protein>
    <submittedName>
        <fullName evidence="6">LysR family transcriptional regulator</fullName>
    </submittedName>
</protein>
<evidence type="ECO:0000256" key="1">
    <source>
        <dbReference type="ARBA" id="ARBA00009437"/>
    </source>
</evidence>
<evidence type="ECO:0000313" key="7">
    <source>
        <dbReference type="Proteomes" id="UP000466024"/>
    </source>
</evidence>
<dbReference type="Proteomes" id="UP000466024">
    <property type="component" value="Unassembled WGS sequence"/>
</dbReference>
<name>A0A640WBH8_9GAMM</name>
<evidence type="ECO:0000313" key="6">
    <source>
        <dbReference type="EMBL" id="KAA0017592.1"/>
    </source>
</evidence>
<feature type="domain" description="HTH lysR-type" evidence="5">
    <location>
        <begin position="67"/>
        <end position="124"/>
    </location>
</feature>
<gene>
    <name evidence="6" type="ORF">F0A16_13695</name>
</gene>
<dbReference type="AlphaFoldDB" id="A0A640WBH8"/>
<dbReference type="InterPro" id="IPR005119">
    <property type="entry name" value="LysR_subst-bd"/>
</dbReference>
<keyword evidence="3" id="KW-0238">DNA-binding</keyword>
<dbReference type="InterPro" id="IPR000847">
    <property type="entry name" value="LysR_HTH_N"/>
</dbReference>
<dbReference type="PROSITE" id="PS50931">
    <property type="entry name" value="HTH_LYSR"/>
    <property type="match status" value="1"/>
</dbReference>
<accession>A0A640WBH8</accession>
<dbReference type="Gene3D" id="3.40.190.290">
    <property type="match status" value="1"/>
</dbReference>
<keyword evidence="4" id="KW-0804">Transcription</keyword>
<sequence>MLYRAVASALPGADGRLCYGVWGPSGSLLSTSKHSSAGSKAAKDVDYFLVITCSDHPSGSLPVQYPIKLHQIRAFVEVSRRGSIRAAARELGQSQPGLTKAIRELEEGLGAALLVRTSQGVTLTDSGRAFDQHAHLIIEELRRARENVEQLNGVLRGQIVMGASATVARTLLPQVVGRFRRELPNVRLRVIEGQLSSMVAGLRDGELDFSINTLSSGVLDSDLEALPLFSTPFVVVLRRDHPKAGARRLKELIDCDWVLPTARSGYYADLADTLERHGFSRDQVSVVCDSFTTSLNLIQHSEMVGVFAAQMTAQHGMGELIELTLDDPLPLATFHMIKRRGVPLTPVASRLAKLFEYESREAE</sequence>
<evidence type="ECO:0000256" key="4">
    <source>
        <dbReference type="ARBA" id="ARBA00023163"/>
    </source>
</evidence>
<dbReference type="Gene3D" id="1.10.10.10">
    <property type="entry name" value="Winged helix-like DNA-binding domain superfamily/Winged helix DNA-binding domain"/>
    <property type="match status" value="1"/>
</dbReference>
<dbReference type="GO" id="GO:0003700">
    <property type="term" value="F:DNA-binding transcription factor activity"/>
    <property type="evidence" value="ECO:0007669"/>
    <property type="project" value="InterPro"/>
</dbReference>
<evidence type="ECO:0000256" key="2">
    <source>
        <dbReference type="ARBA" id="ARBA00023015"/>
    </source>
</evidence>
<evidence type="ECO:0000259" key="5">
    <source>
        <dbReference type="PROSITE" id="PS50931"/>
    </source>
</evidence>
<comment type="caution">
    <text evidence="6">The sequence shown here is derived from an EMBL/GenBank/DDBJ whole genome shotgun (WGS) entry which is preliminary data.</text>
</comment>
<reference evidence="6 7" key="1">
    <citation type="submission" date="2019-08" db="EMBL/GenBank/DDBJ databases">
        <title>Bioinformatics analysis of the strain L3 and L5.</title>
        <authorList>
            <person name="Li X."/>
        </authorList>
    </citation>
    <scope>NUCLEOTIDE SEQUENCE [LARGE SCALE GENOMIC DNA]</scope>
    <source>
        <strain evidence="6 7">L3</strain>
    </source>
</reference>
<dbReference type="SUPFAM" id="SSF46785">
    <property type="entry name" value="Winged helix' DNA-binding domain"/>
    <property type="match status" value="1"/>
</dbReference>
<dbReference type="InterPro" id="IPR050950">
    <property type="entry name" value="HTH-type_LysR_regulators"/>
</dbReference>
<organism evidence="6 7">
    <name type="scientific">Salinicola corii</name>
    <dbReference type="NCBI Taxonomy" id="2606937"/>
    <lineage>
        <taxon>Bacteria</taxon>
        <taxon>Pseudomonadati</taxon>
        <taxon>Pseudomonadota</taxon>
        <taxon>Gammaproteobacteria</taxon>
        <taxon>Oceanospirillales</taxon>
        <taxon>Halomonadaceae</taxon>
        <taxon>Salinicola</taxon>
    </lineage>
</organism>
<dbReference type="SUPFAM" id="SSF53850">
    <property type="entry name" value="Periplasmic binding protein-like II"/>
    <property type="match status" value="1"/>
</dbReference>
<dbReference type="InterPro" id="IPR036388">
    <property type="entry name" value="WH-like_DNA-bd_sf"/>
</dbReference>
<dbReference type="InterPro" id="IPR036390">
    <property type="entry name" value="WH_DNA-bd_sf"/>
</dbReference>
<keyword evidence="2" id="KW-0805">Transcription regulation</keyword>
<dbReference type="PANTHER" id="PTHR30419">
    <property type="entry name" value="HTH-TYPE TRANSCRIPTIONAL REGULATOR YBHD"/>
    <property type="match status" value="1"/>
</dbReference>
<dbReference type="PANTHER" id="PTHR30419:SF7">
    <property type="entry name" value="HTH-TYPE TRANSCRIPTIONAL REGULATOR TDCA"/>
    <property type="match status" value="1"/>
</dbReference>
<dbReference type="EMBL" id="VTPX01000007">
    <property type="protein sequence ID" value="KAA0017592.1"/>
    <property type="molecule type" value="Genomic_DNA"/>
</dbReference>
<dbReference type="Pfam" id="PF03466">
    <property type="entry name" value="LysR_substrate"/>
    <property type="match status" value="1"/>
</dbReference>
<evidence type="ECO:0000256" key="3">
    <source>
        <dbReference type="ARBA" id="ARBA00023125"/>
    </source>
</evidence>
<comment type="similarity">
    <text evidence="1">Belongs to the LysR transcriptional regulatory family.</text>
</comment>
<dbReference type="PRINTS" id="PR00039">
    <property type="entry name" value="HTHLYSR"/>
</dbReference>
<dbReference type="FunFam" id="1.10.10.10:FF:000001">
    <property type="entry name" value="LysR family transcriptional regulator"/>
    <property type="match status" value="1"/>
</dbReference>
<dbReference type="GO" id="GO:0005829">
    <property type="term" value="C:cytosol"/>
    <property type="evidence" value="ECO:0007669"/>
    <property type="project" value="TreeGrafter"/>
</dbReference>
<proteinExistence type="inferred from homology"/>
<keyword evidence="7" id="KW-1185">Reference proteome</keyword>
<dbReference type="GO" id="GO:0003677">
    <property type="term" value="F:DNA binding"/>
    <property type="evidence" value="ECO:0007669"/>
    <property type="project" value="UniProtKB-KW"/>
</dbReference>